<keyword evidence="3" id="KW-1185">Reference proteome</keyword>
<evidence type="ECO:0000256" key="1">
    <source>
        <dbReference type="SAM" id="MobiDB-lite"/>
    </source>
</evidence>
<feature type="compositionally biased region" description="Basic and acidic residues" evidence="1">
    <location>
        <begin position="648"/>
        <end position="661"/>
    </location>
</feature>
<dbReference type="EMBL" id="BAAARV010000019">
    <property type="protein sequence ID" value="GAA2339205.1"/>
    <property type="molecule type" value="Genomic_DNA"/>
</dbReference>
<feature type="compositionally biased region" description="Low complexity" evidence="1">
    <location>
        <begin position="630"/>
        <end position="642"/>
    </location>
</feature>
<accession>A0ABP5SUN6</accession>
<gene>
    <name evidence="2" type="ORF">GCM10010170_021140</name>
</gene>
<feature type="region of interest" description="Disordered" evidence="1">
    <location>
        <begin position="544"/>
        <end position="571"/>
    </location>
</feature>
<feature type="region of interest" description="Disordered" evidence="1">
    <location>
        <begin position="629"/>
        <end position="661"/>
    </location>
</feature>
<name>A0ABP5SUN6_9ACTN</name>
<comment type="caution">
    <text evidence="2">The sequence shown here is derived from an EMBL/GenBank/DDBJ whole genome shotgun (WGS) entry which is preliminary data.</text>
</comment>
<evidence type="ECO:0008006" key="4">
    <source>
        <dbReference type="Google" id="ProtNLM"/>
    </source>
</evidence>
<protein>
    <recommendedName>
        <fullName evidence="4">Phage portal protein</fullName>
    </recommendedName>
</protein>
<dbReference type="Proteomes" id="UP001501444">
    <property type="component" value="Unassembled WGS sequence"/>
</dbReference>
<dbReference type="RefSeq" id="WP_344612123.1">
    <property type="nucleotide sequence ID" value="NZ_BAAARV010000019.1"/>
</dbReference>
<organism evidence="2 3">
    <name type="scientific">Dactylosporangium salmoneum</name>
    <dbReference type="NCBI Taxonomy" id="53361"/>
    <lineage>
        <taxon>Bacteria</taxon>
        <taxon>Bacillati</taxon>
        <taxon>Actinomycetota</taxon>
        <taxon>Actinomycetes</taxon>
        <taxon>Micromonosporales</taxon>
        <taxon>Micromonosporaceae</taxon>
        <taxon>Dactylosporangium</taxon>
    </lineage>
</organism>
<evidence type="ECO:0000313" key="3">
    <source>
        <dbReference type="Proteomes" id="UP001501444"/>
    </source>
</evidence>
<reference evidence="3" key="1">
    <citation type="journal article" date="2019" name="Int. J. Syst. Evol. Microbiol.">
        <title>The Global Catalogue of Microorganisms (GCM) 10K type strain sequencing project: providing services to taxonomists for standard genome sequencing and annotation.</title>
        <authorList>
            <consortium name="The Broad Institute Genomics Platform"/>
            <consortium name="The Broad Institute Genome Sequencing Center for Infectious Disease"/>
            <person name="Wu L."/>
            <person name="Ma J."/>
        </authorList>
    </citation>
    <scope>NUCLEOTIDE SEQUENCE [LARGE SCALE GENOMIC DNA]</scope>
    <source>
        <strain evidence="3">JCM 3272</strain>
    </source>
</reference>
<feature type="compositionally biased region" description="Polar residues" evidence="1">
    <location>
        <begin position="547"/>
        <end position="561"/>
    </location>
</feature>
<evidence type="ECO:0000313" key="2">
    <source>
        <dbReference type="EMBL" id="GAA2339205.1"/>
    </source>
</evidence>
<sequence>MVRKPKFRFLNENHPDLIASPVPVDRVFNLLPPTFDPLVDLPPLDDGEPPTAVGAAVIEWWADEYKCDRSEVPTGVVRAIEAVSATPRNAEAIRKARWRRNHAGTFAVAELEVLVPVVRGATVQPRMAASAQRIMRETYQESLIYEVGNELLIAARSARHLYDITAAQQEVRRPHAYVSGPEMEFVDSLALEGIREEIRGFAFDVRTDDGQRGHIVETNDGWTRINVAQATMGMLMGTGATNLSTLHWEDPDGELTVRPFTPDAIRRVHAALQFSDAKFQVWPDGRTANAIERWLAQASPAALAVIRMMTARMDIGIAVRPYRGNSVHDVVYADMARFHVRGHSPTLWGKADDEAFKARTVINDLVRHQYVEPDERAVFFGEVALPWADDPDRRPFRNRVVATTAVMIASTIEDPACPARYAQVRATLKRLQIPNSPLQAAVSTAALAGLVAGLDGDGEMGQFTAVVSRSFRKPELRSIAQHRGNWTEMFDRDLGRIADAARNELAAQAGTESARELGANQRALAVLALVAHASNPALRDYREVVGTQPNGSPRTVRRPSSMTMTGRGGRGDVRTVDADVVLFNAARSPDGIDELEAIVAATTMGLPVVPRSPSTGEEMLEVWLRRRWDPGLSDPGSGSSLIDGHDDEQEHDRSAPTTEHRLSNVGEWGMAVTRMVDRLEAMAAETAGMAEVPANAALAGVPEETYDPEDESLPRMVDVAGVEPTNEKASDEALETLRQFFRRGLRGFANRGGRP</sequence>
<proteinExistence type="predicted"/>